<evidence type="ECO:0000256" key="1">
    <source>
        <dbReference type="HAMAP-Rule" id="MF_01526"/>
    </source>
</evidence>
<dbReference type="SUPFAM" id="SSF158622">
    <property type="entry name" value="YheA/YmcA-like"/>
    <property type="match status" value="1"/>
</dbReference>
<gene>
    <name evidence="2" type="ORF">HMPREF0444_0084</name>
</gene>
<dbReference type="Gene3D" id="1.20.1500.10">
    <property type="entry name" value="YheA/YmcA-like"/>
    <property type="match status" value="1"/>
</dbReference>
<dbReference type="InterPro" id="IPR010368">
    <property type="entry name" value="Com_YlbF"/>
</dbReference>
<sequence length="114" mass="13334">MSNIYDTANQLERDLRDLAEFKTVKESFEAIEADETAKALFDEFRQVNIELQQKQYSGQEITEEDIQKAQELGQKVSENEYIKALMEAEQRLNTIMQDINRIITNPLQELYNGK</sequence>
<dbReference type="Pfam" id="PF06133">
    <property type="entry name" value="Com_YlbF"/>
    <property type="match status" value="1"/>
</dbReference>
<accession>C8NDT9</accession>
<comment type="similarity">
    <text evidence="1">Belongs to the UPF0342 family.</text>
</comment>
<name>C8NDT9_9LACT</name>
<dbReference type="GeneID" id="78411651"/>
<dbReference type="RefSeq" id="WP_005604985.1">
    <property type="nucleotide sequence ID" value="NZ_CP102283.1"/>
</dbReference>
<dbReference type="EMBL" id="ACKZ01000004">
    <property type="protein sequence ID" value="EEW38220.1"/>
    <property type="molecule type" value="Genomic_DNA"/>
</dbReference>
<dbReference type="HAMAP" id="MF_01526">
    <property type="entry name" value="UPF0342"/>
    <property type="match status" value="1"/>
</dbReference>
<dbReference type="InterPro" id="IPR023378">
    <property type="entry name" value="YheA/YmcA-like_dom_sf"/>
</dbReference>
<proteinExistence type="inferred from homology"/>
<evidence type="ECO:0000313" key="3">
    <source>
        <dbReference type="Proteomes" id="UP000005926"/>
    </source>
</evidence>
<dbReference type="AlphaFoldDB" id="C8NDT9"/>
<reference evidence="2 3" key="1">
    <citation type="submission" date="2009-08" db="EMBL/GenBank/DDBJ databases">
        <authorList>
            <person name="Muzny D."/>
            <person name="Qin X."/>
            <person name="Deng J."/>
            <person name="Jiang H."/>
            <person name="Liu Y."/>
            <person name="Qu J."/>
            <person name="Song X.-Z."/>
            <person name="Zhang L."/>
            <person name="Thornton R."/>
            <person name="Coyle M."/>
            <person name="Francisco L."/>
            <person name="Jackson L."/>
            <person name="Javaid M."/>
            <person name="Korchina V."/>
            <person name="Kovar C."/>
            <person name="Mata R."/>
            <person name="Mathew T."/>
            <person name="Ngo R."/>
            <person name="Nguyen L."/>
            <person name="Nguyen N."/>
            <person name="Okwuonu G."/>
            <person name="Ongeri F."/>
            <person name="Pham C."/>
            <person name="Simmons D."/>
            <person name="Wilczek-Boney K."/>
            <person name="Hale W."/>
            <person name="Jakkamsetti A."/>
            <person name="Pham P."/>
            <person name="Ruth R."/>
            <person name="San Lucas F."/>
            <person name="Warren J."/>
            <person name="Zhang J."/>
            <person name="Zhao Z."/>
            <person name="Zhou C."/>
            <person name="Zhu D."/>
            <person name="Lee S."/>
            <person name="Bess C."/>
            <person name="Blankenburg K."/>
            <person name="Forbes L."/>
            <person name="Fu Q."/>
            <person name="Gubbala S."/>
            <person name="Hirani K."/>
            <person name="Jayaseelan J.C."/>
            <person name="Lara F."/>
            <person name="Munidasa M."/>
            <person name="Palculict T."/>
            <person name="Patil S."/>
            <person name="Pu L.-L."/>
            <person name="Saada N."/>
            <person name="Tang L."/>
            <person name="Weissenberger G."/>
            <person name="Zhu Y."/>
            <person name="Hemphill L."/>
            <person name="Shang Y."/>
            <person name="Youmans B."/>
            <person name="Ayvaz T."/>
            <person name="Ross M."/>
            <person name="Santibanez J."/>
            <person name="Aqrawi P."/>
            <person name="Gross S."/>
            <person name="Joshi V."/>
            <person name="Fowler G."/>
            <person name="Nazareth L."/>
            <person name="Reid J."/>
            <person name="Worley K."/>
            <person name="Petrosino J."/>
            <person name="Highlander S."/>
            <person name="Gibbs R."/>
        </authorList>
    </citation>
    <scope>NUCLEOTIDE SEQUENCE [LARGE SCALE GENOMIC DNA]</scope>
    <source>
        <strain evidence="2 3">ATCC 49175</strain>
    </source>
</reference>
<keyword evidence="3" id="KW-1185">Reference proteome</keyword>
<dbReference type="HOGENOM" id="CLU_140243_3_1_9"/>
<protein>
    <recommendedName>
        <fullName evidence="1">UPF0342 protein HMPREF0444_0084</fullName>
    </recommendedName>
</protein>
<dbReference type="eggNOG" id="COG3679">
    <property type="taxonomic scope" value="Bacteria"/>
</dbReference>
<organism evidence="2 3">
    <name type="scientific">Granulicatella adiacens ATCC 49175</name>
    <dbReference type="NCBI Taxonomy" id="638301"/>
    <lineage>
        <taxon>Bacteria</taxon>
        <taxon>Bacillati</taxon>
        <taxon>Bacillota</taxon>
        <taxon>Bacilli</taxon>
        <taxon>Lactobacillales</taxon>
        <taxon>Carnobacteriaceae</taxon>
        <taxon>Granulicatella</taxon>
    </lineage>
</organism>
<dbReference type="Proteomes" id="UP000005926">
    <property type="component" value="Unassembled WGS sequence"/>
</dbReference>
<dbReference type="STRING" id="638301.HMPREF0444_0084"/>
<evidence type="ECO:0000313" key="2">
    <source>
        <dbReference type="EMBL" id="EEW38220.1"/>
    </source>
</evidence>
<comment type="caution">
    <text evidence="2">The sequence shown here is derived from an EMBL/GenBank/DDBJ whole genome shotgun (WGS) entry which is preliminary data.</text>
</comment>